<feature type="compositionally biased region" description="Low complexity" evidence="1">
    <location>
        <begin position="22"/>
        <end position="31"/>
    </location>
</feature>
<feature type="region of interest" description="Disordered" evidence="1">
    <location>
        <begin position="278"/>
        <end position="319"/>
    </location>
</feature>
<evidence type="ECO:0000313" key="2">
    <source>
        <dbReference type="EMBL" id="OQR96477.1"/>
    </source>
</evidence>
<dbReference type="OrthoDB" id="86554at2759"/>
<accession>A0A1V9ZEV6</accession>
<name>A0A1V9ZEV6_ACHHY</name>
<evidence type="ECO:0008006" key="4">
    <source>
        <dbReference type="Google" id="ProtNLM"/>
    </source>
</evidence>
<keyword evidence="3" id="KW-1185">Reference proteome</keyword>
<reference evidence="2 3" key="1">
    <citation type="journal article" date="2014" name="Genome Biol. Evol.">
        <title>The secreted proteins of Achlya hypogyna and Thraustotheca clavata identify the ancestral oomycete secretome and reveal gene acquisitions by horizontal gene transfer.</title>
        <authorList>
            <person name="Misner I."/>
            <person name="Blouin N."/>
            <person name="Leonard G."/>
            <person name="Richards T.A."/>
            <person name="Lane C.E."/>
        </authorList>
    </citation>
    <scope>NUCLEOTIDE SEQUENCE [LARGE SCALE GENOMIC DNA]</scope>
    <source>
        <strain evidence="2 3">ATCC 48635</strain>
    </source>
</reference>
<dbReference type="Proteomes" id="UP000243579">
    <property type="component" value="Unassembled WGS sequence"/>
</dbReference>
<feature type="region of interest" description="Disordered" evidence="1">
    <location>
        <begin position="1"/>
        <end position="50"/>
    </location>
</feature>
<evidence type="ECO:0000256" key="1">
    <source>
        <dbReference type="SAM" id="MobiDB-lite"/>
    </source>
</evidence>
<evidence type="ECO:0000313" key="3">
    <source>
        <dbReference type="Proteomes" id="UP000243579"/>
    </source>
</evidence>
<dbReference type="AlphaFoldDB" id="A0A1V9ZEV6"/>
<feature type="region of interest" description="Disordered" evidence="1">
    <location>
        <begin position="340"/>
        <end position="361"/>
    </location>
</feature>
<feature type="compositionally biased region" description="Low complexity" evidence="1">
    <location>
        <begin position="306"/>
        <end position="316"/>
    </location>
</feature>
<dbReference type="EMBL" id="JNBR01000144">
    <property type="protein sequence ID" value="OQR96477.1"/>
    <property type="molecule type" value="Genomic_DNA"/>
</dbReference>
<protein>
    <recommendedName>
        <fullName evidence="4">Peptidase A2 domain-containing protein</fullName>
    </recommendedName>
</protein>
<comment type="caution">
    <text evidence="2">The sequence shown here is derived from an EMBL/GenBank/DDBJ whole genome shotgun (WGS) entry which is preliminary data.</text>
</comment>
<sequence length="535" mass="59366">MSSKGAAKVFRKDSAAPPTPKVAPAAASEASPTEHKMPGITTQEPADDASMGIGEYEASVADMTMNDLQEDFSCFVLDQPDIMRAAAGLQPLSIHRPRRRVAEKNSHFERPFQPTADVKQLVSFDQIKAPTLHRPDLAEMKAFWLKYDKYERDLREKYEQYGQHFAIQYRHVRNCMESYVFNTICRYRWKRDPAEITHADVYALFKIDCTGSHAEIPAFLERLKRELRIDETMMPHREKLQFSEKRYARWADFVDLLIDCMGSYCTYEAAIKAQLQATHQHDGRDRHGKKQQKHVPGAAKPEASLASPTTAAPTTTKSKHPCLKCGDEYHLQLLDDWKKGQAANNTTPPPAPRASTITTTDPSTTPGFLLATIDGSHGYPIRTTLDSGADVTVVARSWVTRALEARCVFDVRPLPEPIKTLAFNGAEVVIKEYVALDVSLPIAAGGTLLLRQLPCLVQDDELPAGSSDLLVSRNVMATLGFTPSSVLEKAGQVKRVWDFEPHVDTATGKLRIGALYVPSTTTAGTTVLKCRGGAR</sequence>
<dbReference type="STRING" id="1202772.A0A1V9ZEV6"/>
<organism evidence="2 3">
    <name type="scientific">Achlya hypogyna</name>
    <name type="common">Oomycete</name>
    <name type="synonym">Protoachlya hypogyna</name>
    <dbReference type="NCBI Taxonomy" id="1202772"/>
    <lineage>
        <taxon>Eukaryota</taxon>
        <taxon>Sar</taxon>
        <taxon>Stramenopiles</taxon>
        <taxon>Oomycota</taxon>
        <taxon>Saprolegniomycetes</taxon>
        <taxon>Saprolegniales</taxon>
        <taxon>Achlyaceae</taxon>
        <taxon>Achlya</taxon>
    </lineage>
</organism>
<proteinExistence type="predicted"/>
<gene>
    <name evidence="2" type="ORF">ACHHYP_15812</name>
</gene>